<evidence type="ECO:0000313" key="3">
    <source>
        <dbReference type="EMBL" id="KAI5069736.1"/>
    </source>
</evidence>
<dbReference type="InterPro" id="IPR045040">
    <property type="entry name" value="PORR_fam"/>
</dbReference>
<dbReference type="EMBL" id="JABFUD020000015">
    <property type="protein sequence ID" value="KAI5069736.1"/>
    <property type="molecule type" value="Genomic_DNA"/>
</dbReference>
<dbReference type="AlphaFoldDB" id="A0A9D4ULP9"/>
<feature type="domain" description="PORR" evidence="2">
    <location>
        <begin position="71"/>
        <end position="401"/>
    </location>
</feature>
<proteinExistence type="predicted"/>
<reference evidence="3" key="1">
    <citation type="submission" date="2021-01" db="EMBL/GenBank/DDBJ databases">
        <title>Adiantum capillus-veneris genome.</title>
        <authorList>
            <person name="Fang Y."/>
            <person name="Liao Q."/>
        </authorList>
    </citation>
    <scope>NUCLEOTIDE SEQUENCE</scope>
    <source>
        <strain evidence="3">H3</strain>
        <tissue evidence="3">Leaf</tissue>
    </source>
</reference>
<dbReference type="Proteomes" id="UP000886520">
    <property type="component" value="Chromosome 15"/>
</dbReference>
<dbReference type="Pfam" id="PF11955">
    <property type="entry name" value="PORR"/>
    <property type="match status" value="1"/>
</dbReference>
<comment type="caution">
    <text evidence="3">The sequence shown here is derived from an EMBL/GenBank/DDBJ whole genome shotgun (WGS) entry which is preliminary data.</text>
</comment>
<name>A0A9D4ULP9_ADICA</name>
<gene>
    <name evidence="3" type="ORF">GOP47_0016037</name>
</gene>
<keyword evidence="4" id="KW-1185">Reference proteome</keyword>
<feature type="compositionally biased region" description="Polar residues" evidence="1">
    <location>
        <begin position="448"/>
        <end position="459"/>
    </location>
</feature>
<protein>
    <recommendedName>
        <fullName evidence="2">PORR domain-containing protein</fullName>
    </recommendedName>
</protein>
<sequence length="485" mass="56536">MELGVSVGWERRYGNACCFSARMIAPSSSLSLSFSNTFRNPLLSSPLLCKPFPEQEKQRKLSIAARIEWAKDKHLDEVIQRQKKVRLVTKLKDLLVNEPGMCMSLRELGRYRKKLGLTETRRLVVLIRRYPAIFELFEEGVSNYYYRLTPQAEVLFLEEQKLKAEMENSLVCKIRKLLMMSVDKTLLMFKISHLRRDLGLPDYFRKNLVEKYPEYFKVVELQSGPALELTSWDSELAVSAWERNVEKGTMNTEVRVNPKSRSANRGGRKRHGNFLLKRKDIESIRRFHDMSYFSPYIEFAHINPASREAERHACAVVHEILSMTLEKRLNVDFLTHFRRDYKFSQQVHGMLVRHPELFYVSRKGDRDSVFLREAYRGSELIQKEPLVVLKEKLNMLLAEGEQEFEDRRYATGGVDEADFVDDDDDDEDEDLSVDNGVEGDFDEESKEQGSTLGLDSNGRTPPRRPLVILERERQIAEFVSTAERW</sequence>
<feature type="region of interest" description="Disordered" evidence="1">
    <location>
        <begin position="415"/>
        <end position="467"/>
    </location>
</feature>
<accession>A0A9D4ULP9</accession>
<dbReference type="GO" id="GO:0003723">
    <property type="term" value="F:RNA binding"/>
    <property type="evidence" value="ECO:0007669"/>
    <property type="project" value="InterPro"/>
</dbReference>
<dbReference type="PANTHER" id="PTHR31476">
    <property type="entry name" value="PROTEIN WHAT'S THIS FACTOR 1 HOMOLOG, CHLOROPLASTIC"/>
    <property type="match status" value="1"/>
</dbReference>
<evidence type="ECO:0000259" key="2">
    <source>
        <dbReference type="Pfam" id="PF11955"/>
    </source>
</evidence>
<feature type="compositionally biased region" description="Acidic residues" evidence="1">
    <location>
        <begin position="415"/>
        <end position="445"/>
    </location>
</feature>
<dbReference type="PANTHER" id="PTHR31476:SF4">
    <property type="entry name" value="PROTEIN WHAT'S THIS FACTOR 1 HOMOLOG, CHLOROPLASTIC"/>
    <property type="match status" value="1"/>
</dbReference>
<dbReference type="InterPro" id="IPR021099">
    <property type="entry name" value="PORR_domain"/>
</dbReference>
<evidence type="ECO:0000256" key="1">
    <source>
        <dbReference type="SAM" id="MobiDB-lite"/>
    </source>
</evidence>
<evidence type="ECO:0000313" key="4">
    <source>
        <dbReference type="Proteomes" id="UP000886520"/>
    </source>
</evidence>
<organism evidence="3 4">
    <name type="scientific">Adiantum capillus-veneris</name>
    <name type="common">Maidenhair fern</name>
    <dbReference type="NCBI Taxonomy" id="13818"/>
    <lineage>
        <taxon>Eukaryota</taxon>
        <taxon>Viridiplantae</taxon>
        <taxon>Streptophyta</taxon>
        <taxon>Embryophyta</taxon>
        <taxon>Tracheophyta</taxon>
        <taxon>Polypodiopsida</taxon>
        <taxon>Polypodiidae</taxon>
        <taxon>Polypodiales</taxon>
        <taxon>Pteridineae</taxon>
        <taxon>Pteridaceae</taxon>
        <taxon>Vittarioideae</taxon>
        <taxon>Adiantum</taxon>
    </lineage>
</organism>
<dbReference type="OrthoDB" id="2019558at2759"/>